<dbReference type="PANTHER" id="PTHR32322:SF2">
    <property type="entry name" value="EAMA DOMAIN-CONTAINING PROTEIN"/>
    <property type="match status" value="1"/>
</dbReference>
<dbReference type="EMBL" id="CP042997">
    <property type="protein sequence ID" value="QEH32943.1"/>
    <property type="molecule type" value="Genomic_DNA"/>
</dbReference>
<proteinExistence type="inferred from homology"/>
<evidence type="ECO:0000256" key="4">
    <source>
        <dbReference type="ARBA" id="ARBA00022989"/>
    </source>
</evidence>
<dbReference type="InterPro" id="IPR000620">
    <property type="entry name" value="EamA_dom"/>
</dbReference>
<keyword evidence="4 6" id="KW-1133">Transmembrane helix</keyword>
<evidence type="ECO:0000313" key="8">
    <source>
        <dbReference type="EMBL" id="QEH32943.1"/>
    </source>
</evidence>
<keyword evidence="5 6" id="KW-0472">Membrane</keyword>
<keyword evidence="3 6" id="KW-0812">Transmembrane</keyword>
<evidence type="ECO:0000256" key="2">
    <source>
        <dbReference type="ARBA" id="ARBA00007362"/>
    </source>
</evidence>
<dbReference type="Pfam" id="PF00892">
    <property type="entry name" value="EamA"/>
    <property type="match status" value="1"/>
</dbReference>
<organism evidence="8 9">
    <name type="scientific">Aquisphaera giovannonii</name>
    <dbReference type="NCBI Taxonomy" id="406548"/>
    <lineage>
        <taxon>Bacteria</taxon>
        <taxon>Pseudomonadati</taxon>
        <taxon>Planctomycetota</taxon>
        <taxon>Planctomycetia</taxon>
        <taxon>Isosphaerales</taxon>
        <taxon>Isosphaeraceae</taxon>
        <taxon>Aquisphaera</taxon>
    </lineage>
</organism>
<evidence type="ECO:0000313" key="9">
    <source>
        <dbReference type="Proteomes" id="UP000324233"/>
    </source>
</evidence>
<dbReference type="SUPFAM" id="SSF103481">
    <property type="entry name" value="Multidrug resistance efflux transporter EmrE"/>
    <property type="match status" value="1"/>
</dbReference>
<feature type="transmembrane region" description="Helical" evidence="6">
    <location>
        <begin position="125"/>
        <end position="142"/>
    </location>
</feature>
<gene>
    <name evidence="8" type="primary">yedA_1</name>
    <name evidence="8" type="ORF">OJF2_14330</name>
</gene>
<dbReference type="AlphaFoldDB" id="A0A5B9VX85"/>
<dbReference type="InterPro" id="IPR037185">
    <property type="entry name" value="EmrE-like"/>
</dbReference>
<evidence type="ECO:0000256" key="1">
    <source>
        <dbReference type="ARBA" id="ARBA00004141"/>
    </source>
</evidence>
<evidence type="ECO:0000256" key="6">
    <source>
        <dbReference type="SAM" id="Phobius"/>
    </source>
</evidence>
<dbReference type="KEGG" id="agv:OJF2_14330"/>
<evidence type="ECO:0000256" key="3">
    <source>
        <dbReference type="ARBA" id="ARBA00022692"/>
    </source>
</evidence>
<dbReference type="Proteomes" id="UP000324233">
    <property type="component" value="Chromosome"/>
</dbReference>
<feature type="domain" description="EamA" evidence="7">
    <location>
        <begin position="5"/>
        <end position="142"/>
    </location>
</feature>
<evidence type="ECO:0000259" key="7">
    <source>
        <dbReference type="Pfam" id="PF00892"/>
    </source>
</evidence>
<name>A0A5B9VX85_9BACT</name>
<protein>
    <submittedName>
        <fullName evidence="8">Putative inner membrane transporter YedA</fullName>
    </submittedName>
</protein>
<accession>A0A5B9VX85</accession>
<sequence>MMLAGSVAILFAALTWAIGSLFLRTADLPQSAPLATGMQMLTGGAMLTTLGLMGGEASRFHPAAVAAPSILAWLYLILFGSLLAFSAYGYLIAATTPAKLSTYAYVNPVVAVLLGSLVGREPVAPAAWLAMVIIVASVALVTSGDREREPSEEGPEAYEAVLAEQA</sequence>
<reference evidence="8 9" key="1">
    <citation type="submission" date="2019-08" db="EMBL/GenBank/DDBJ databases">
        <title>Deep-cultivation of Planctomycetes and their phenomic and genomic characterization uncovers novel biology.</title>
        <authorList>
            <person name="Wiegand S."/>
            <person name="Jogler M."/>
            <person name="Boedeker C."/>
            <person name="Pinto D."/>
            <person name="Vollmers J."/>
            <person name="Rivas-Marin E."/>
            <person name="Kohn T."/>
            <person name="Peeters S.H."/>
            <person name="Heuer A."/>
            <person name="Rast P."/>
            <person name="Oberbeckmann S."/>
            <person name="Bunk B."/>
            <person name="Jeske O."/>
            <person name="Meyerdierks A."/>
            <person name="Storesund J.E."/>
            <person name="Kallscheuer N."/>
            <person name="Luecker S."/>
            <person name="Lage O.M."/>
            <person name="Pohl T."/>
            <person name="Merkel B.J."/>
            <person name="Hornburger P."/>
            <person name="Mueller R.-W."/>
            <person name="Bruemmer F."/>
            <person name="Labrenz M."/>
            <person name="Spormann A.M."/>
            <person name="Op den Camp H."/>
            <person name="Overmann J."/>
            <person name="Amann R."/>
            <person name="Jetten M.S.M."/>
            <person name="Mascher T."/>
            <person name="Medema M.H."/>
            <person name="Devos D.P."/>
            <person name="Kaster A.-K."/>
            <person name="Ovreas L."/>
            <person name="Rohde M."/>
            <person name="Galperin M.Y."/>
            <person name="Jogler C."/>
        </authorList>
    </citation>
    <scope>NUCLEOTIDE SEQUENCE [LARGE SCALE GENOMIC DNA]</scope>
    <source>
        <strain evidence="8 9">OJF2</strain>
    </source>
</reference>
<dbReference type="InterPro" id="IPR050638">
    <property type="entry name" value="AA-Vitamin_Transporters"/>
</dbReference>
<keyword evidence="9" id="KW-1185">Reference proteome</keyword>
<comment type="similarity">
    <text evidence="2">Belongs to the EamA transporter family.</text>
</comment>
<dbReference type="RefSeq" id="WP_246196417.1">
    <property type="nucleotide sequence ID" value="NZ_CP042997.1"/>
</dbReference>
<dbReference type="PANTHER" id="PTHR32322">
    <property type="entry name" value="INNER MEMBRANE TRANSPORTER"/>
    <property type="match status" value="1"/>
</dbReference>
<evidence type="ECO:0000256" key="5">
    <source>
        <dbReference type="ARBA" id="ARBA00023136"/>
    </source>
</evidence>
<feature type="transmembrane region" description="Helical" evidence="6">
    <location>
        <begin position="70"/>
        <end position="93"/>
    </location>
</feature>
<comment type="subcellular location">
    <subcellularLocation>
        <location evidence="1">Membrane</location>
        <topology evidence="1">Multi-pass membrane protein</topology>
    </subcellularLocation>
</comment>
<dbReference type="GO" id="GO:0016020">
    <property type="term" value="C:membrane"/>
    <property type="evidence" value="ECO:0007669"/>
    <property type="project" value="UniProtKB-SubCell"/>
</dbReference>